<evidence type="ECO:0000313" key="1">
    <source>
        <dbReference type="EMBL" id="WOX24112.1"/>
    </source>
</evidence>
<reference evidence="1 2" key="1">
    <citation type="submission" date="2023-10" db="EMBL/GenBank/DDBJ databases">
        <title>The genome sequence of Streptomyces sp. HUAS YS2.</title>
        <authorList>
            <person name="Mo P."/>
        </authorList>
    </citation>
    <scope>NUCLEOTIDE SEQUENCE [LARGE SCALE GENOMIC DNA]</scope>
    <source>
        <strain evidence="1 2">HUAS YS2</strain>
    </source>
</reference>
<proteinExistence type="predicted"/>
<protein>
    <submittedName>
        <fullName evidence="1">Uncharacterized protein</fullName>
    </submittedName>
</protein>
<dbReference type="Proteomes" id="UP001301731">
    <property type="component" value="Chromosome"/>
</dbReference>
<sequence length="57" mass="6425">MHSDIHLTLHEMRAADLRQEAAGALPRTSVRVQLGWKLVEWGLRLATPEPRRVVLAA</sequence>
<keyword evidence="2" id="KW-1185">Reference proteome</keyword>
<dbReference type="EMBL" id="CP137573">
    <property type="protein sequence ID" value="WOX24112.1"/>
    <property type="molecule type" value="Genomic_DNA"/>
</dbReference>
<gene>
    <name evidence="1" type="ORF">R2D22_23115</name>
</gene>
<name>A0ABZ0LX65_9ACTN</name>
<organism evidence="1 2">
    <name type="scientific">Streptomyces solicathayae</name>
    <dbReference type="NCBI Taxonomy" id="3081768"/>
    <lineage>
        <taxon>Bacteria</taxon>
        <taxon>Bacillati</taxon>
        <taxon>Actinomycetota</taxon>
        <taxon>Actinomycetes</taxon>
        <taxon>Kitasatosporales</taxon>
        <taxon>Streptomycetaceae</taxon>
        <taxon>Streptomyces</taxon>
    </lineage>
</organism>
<evidence type="ECO:0000313" key="2">
    <source>
        <dbReference type="Proteomes" id="UP001301731"/>
    </source>
</evidence>
<accession>A0ABZ0LX65</accession>
<dbReference type="RefSeq" id="WP_318106564.1">
    <property type="nucleotide sequence ID" value="NZ_CP137573.1"/>
</dbReference>